<reference evidence="1" key="2">
    <citation type="journal article" date="2015" name="Data Brief">
        <title>Shoot transcriptome of the giant reed, Arundo donax.</title>
        <authorList>
            <person name="Barrero R.A."/>
            <person name="Guerrero F.D."/>
            <person name="Moolhuijzen P."/>
            <person name="Goolsby J.A."/>
            <person name="Tidwell J."/>
            <person name="Bellgard S.E."/>
            <person name="Bellgard M.I."/>
        </authorList>
    </citation>
    <scope>NUCLEOTIDE SEQUENCE</scope>
    <source>
        <tissue evidence="1">Shoot tissue taken approximately 20 cm above the soil surface</tissue>
    </source>
</reference>
<evidence type="ECO:0000313" key="1">
    <source>
        <dbReference type="EMBL" id="JAD83426.1"/>
    </source>
</evidence>
<accession>A0A0A9D6I0</accession>
<name>A0A0A9D6I0_ARUDO</name>
<protein>
    <submittedName>
        <fullName evidence="1">Uncharacterized protein</fullName>
    </submittedName>
</protein>
<sequence>MTGFCRARCKTSLQESNISSLGRMSWLPISSPGPSAFLLYMLQILSSLGLYTMRLSRRSRLLMLLRSMLGSLGKLPSLQSCTGGRPSRGRR</sequence>
<dbReference type="AlphaFoldDB" id="A0A0A9D6I0"/>
<proteinExistence type="predicted"/>
<dbReference type="EMBL" id="GBRH01214469">
    <property type="protein sequence ID" value="JAD83426.1"/>
    <property type="molecule type" value="Transcribed_RNA"/>
</dbReference>
<reference evidence="1" key="1">
    <citation type="submission" date="2014-09" db="EMBL/GenBank/DDBJ databases">
        <authorList>
            <person name="Magalhaes I.L.F."/>
            <person name="Oliveira U."/>
            <person name="Santos F.R."/>
            <person name="Vidigal T.H.D.A."/>
            <person name="Brescovit A.D."/>
            <person name="Santos A.J."/>
        </authorList>
    </citation>
    <scope>NUCLEOTIDE SEQUENCE</scope>
    <source>
        <tissue evidence="1">Shoot tissue taken approximately 20 cm above the soil surface</tissue>
    </source>
</reference>
<organism evidence="1">
    <name type="scientific">Arundo donax</name>
    <name type="common">Giant reed</name>
    <name type="synonym">Donax arundinaceus</name>
    <dbReference type="NCBI Taxonomy" id="35708"/>
    <lineage>
        <taxon>Eukaryota</taxon>
        <taxon>Viridiplantae</taxon>
        <taxon>Streptophyta</taxon>
        <taxon>Embryophyta</taxon>
        <taxon>Tracheophyta</taxon>
        <taxon>Spermatophyta</taxon>
        <taxon>Magnoliopsida</taxon>
        <taxon>Liliopsida</taxon>
        <taxon>Poales</taxon>
        <taxon>Poaceae</taxon>
        <taxon>PACMAD clade</taxon>
        <taxon>Arundinoideae</taxon>
        <taxon>Arundineae</taxon>
        <taxon>Arundo</taxon>
    </lineage>
</organism>